<sequence>MPILPQVQRLVMPAKAYCFVGLSLHGREPLPARAKAGGDTAEPTKKNWNELTRLNPWQI</sequence>
<proteinExistence type="predicted"/>
<dbReference type="EMBL" id="QJPH01000169">
    <property type="protein sequence ID" value="PZN83975.1"/>
    <property type="molecule type" value="Genomic_DNA"/>
</dbReference>
<gene>
    <name evidence="1" type="ORF">DM484_03475</name>
</gene>
<evidence type="ECO:0000313" key="2">
    <source>
        <dbReference type="Proteomes" id="UP000249396"/>
    </source>
</evidence>
<name>A0A2W4RJ84_9GAMM</name>
<reference evidence="1 2" key="1">
    <citation type="journal article" date="2018" name="Aquat. Microb. Ecol.">
        <title>Gammaproteobacterial methanotrophs dominate.</title>
        <authorList>
            <person name="Rissanen A.J."/>
            <person name="Saarenheimo J."/>
            <person name="Tiirola M."/>
            <person name="Peura S."/>
            <person name="Aalto S.L."/>
            <person name="Karvinen A."/>
            <person name="Nykanen H."/>
        </authorList>
    </citation>
    <scope>NUCLEOTIDE SEQUENCE [LARGE SCALE GENOMIC DNA]</scope>
    <source>
        <strain evidence="1">AMbin10</strain>
    </source>
</reference>
<protein>
    <submittedName>
        <fullName evidence="1">Uncharacterized protein</fullName>
    </submittedName>
</protein>
<dbReference type="AlphaFoldDB" id="A0A2W4RJ84"/>
<comment type="caution">
    <text evidence="1">The sequence shown here is derived from an EMBL/GenBank/DDBJ whole genome shotgun (WGS) entry which is preliminary data.</text>
</comment>
<dbReference type="Proteomes" id="UP000249396">
    <property type="component" value="Unassembled WGS sequence"/>
</dbReference>
<organism evidence="1 2">
    <name type="scientific">Candidatus Methylumidiphilus alinenensis</name>
    <dbReference type="NCBI Taxonomy" id="2202197"/>
    <lineage>
        <taxon>Bacteria</taxon>
        <taxon>Pseudomonadati</taxon>
        <taxon>Pseudomonadota</taxon>
        <taxon>Gammaproteobacteria</taxon>
        <taxon>Methylococcales</taxon>
        <taxon>Candidatus Methylumidiphilus</taxon>
    </lineage>
</organism>
<accession>A0A2W4RJ84</accession>
<evidence type="ECO:0000313" key="1">
    <source>
        <dbReference type="EMBL" id="PZN83975.1"/>
    </source>
</evidence>